<evidence type="ECO:0000256" key="9">
    <source>
        <dbReference type="ARBA" id="ARBA00023163"/>
    </source>
</evidence>
<dbReference type="GO" id="GO:0043565">
    <property type="term" value="F:sequence-specific DNA binding"/>
    <property type="evidence" value="ECO:0007669"/>
    <property type="project" value="InterPro"/>
</dbReference>
<protein>
    <recommendedName>
        <fullName evidence="13">THAP-type domain-containing protein</fullName>
    </recommendedName>
</protein>
<dbReference type="PANTHER" id="PTHR46600:SF1">
    <property type="entry name" value="THAP DOMAIN-CONTAINING PROTEIN 1"/>
    <property type="match status" value="1"/>
</dbReference>
<dbReference type="SMART" id="SM00692">
    <property type="entry name" value="DM3"/>
    <property type="match status" value="1"/>
</dbReference>
<proteinExistence type="inferred from homology"/>
<evidence type="ECO:0000256" key="1">
    <source>
        <dbReference type="ARBA" id="ARBA00004642"/>
    </source>
</evidence>
<evidence type="ECO:0000256" key="6">
    <source>
        <dbReference type="ARBA" id="ARBA00023015"/>
    </source>
</evidence>
<dbReference type="SUPFAM" id="SSF57716">
    <property type="entry name" value="Glucocorticoid receptor-like (DNA-binding domain)"/>
    <property type="match status" value="1"/>
</dbReference>
<dbReference type="EMBL" id="CAVLGL010000079">
    <property type="protein sequence ID" value="CAK1585248.1"/>
    <property type="molecule type" value="Genomic_DNA"/>
</dbReference>
<dbReference type="InterPro" id="IPR006612">
    <property type="entry name" value="THAP_Znf"/>
</dbReference>
<evidence type="ECO:0000256" key="8">
    <source>
        <dbReference type="ARBA" id="ARBA00023125"/>
    </source>
</evidence>
<dbReference type="PROSITE" id="PS50950">
    <property type="entry name" value="ZF_THAP"/>
    <property type="match status" value="1"/>
</dbReference>
<keyword evidence="3" id="KW-0479">Metal-binding</keyword>
<dbReference type="PANTHER" id="PTHR46600">
    <property type="entry name" value="THAP DOMAIN-CONTAINING"/>
    <property type="match status" value="1"/>
</dbReference>
<comment type="caution">
    <text evidence="14">The sequence shown here is derived from an EMBL/GenBank/DDBJ whole genome shotgun (WGS) entry which is preliminary data.</text>
</comment>
<evidence type="ECO:0000313" key="14">
    <source>
        <dbReference type="EMBL" id="CAK1585248.1"/>
    </source>
</evidence>
<evidence type="ECO:0000256" key="7">
    <source>
        <dbReference type="ARBA" id="ARBA00023054"/>
    </source>
</evidence>
<evidence type="ECO:0000256" key="12">
    <source>
        <dbReference type="PROSITE-ProRule" id="PRU00309"/>
    </source>
</evidence>
<evidence type="ECO:0000256" key="5">
    <source>
        <dbReference type="ARBA" id="ARBA00022833"/>
    </source>
</evidence>
<keyword evidence="11" id="KW-0131">Cell cycle</keyword>
<dbReference type="SMART" id="SM00980">
    <property type="entry name" value="THAP"/>
    <property type="match status" value="1"/>
</dbReference>
<dbReference type="InterPro" id="IPR038441">
    <property type="entry name" value="THAP_Znf_sf"/>
</dbReference>
<dbReference type="Pfam" id="PF05485">
    <property type="entry name" value="THAP"/>
    <property type="match status" value="1"/>
</dbReference>
<keyword evidence="6" id="KW-0805">Transcription regulation</keyword>
<gene>
    <name evidence="14" type="ORF">PARMNEM_LOCUS6366</name>
</gene>
<evidence type="ECO:0000256" key="11">
    <source>
        <dbReference type="ARBA" id="ARBA00023306"/>
    </source>
</evidence>
<keyword evidence="5" id="KW-0862">Zinc</keyword>
<reference evidence="14 15" key="1">
    <citation type="submission" date="2023-11" db="EMBL/GenBank/DDBJ databases">
        <authorList>
            <person name="Hedman E."/>
            <person name="Englund M."/>
            <person name="Stromberg M."/>
            <person name="Nyberg Akerstrom W."/>
            <person name="Nylinder S."/>
            <person name="Jareborg N."/>
            <person name="Kallberg Y."/>
            <person name="Kronander E."/>
        </authorList>
    </citation>
    <scope>NUCLEOTIDE SEQUENCE [LARGE SCALE GENOMIC DNA]</scope>
</reference>
<dbReference type="Gene3D" id="6.20.210.20">
    <property type="entry name" value="THAP domain"/>
    <property type="match status" value="1"/>
</dbReference>
<evidence type="ECO:0000256" key="2">
    <source>
        <dbReference type="ARBA" id="ARBA00006177"/>
    </source>
</evidence>
<keyword evidence="4 12" id="KW-0863">Zinc-finger</keyword>
<name>A0AAV1KQB8_9NEOP</name>
<evidence type="ECO:0000256" key="3">
    <source>
        <dbReference type="ARBA" id="ARBA00022723"/>
    </source>
</evidence>
<keyword evidence="15" id="KW-1185">Reference proteome</keyword>
<organism evidence="14 15">
    <name type="scientific">Parnassius mnemosyne</name>
    <name type="common">clouded apollo</name>
    <dbReference type="NCBI Taxonomy" id="213953"/>
    <lineage>
        <taxon>Eukaryota</taxon>
        <taxon>Metazoa</taxon>
        <taxon>Ecdysozoa</taxon>
        <taxon>Arthropoda</taxon>
        <taxon>Hexapoda</taxon>
        <taxon>Insecta</taxon>
        <taxon>Pterygota</taxon>
        <taxon>Neoptera</taxon>
        <taxon>Endopterygota</taxon>
        <taxon>Lepidoptera</taxon>
        <taxon>Glossata</taxon>
        <taxon>Ditrysia</taxon>
        <taxon>Papilionoidea</taxon>
        <taxon>Papilionidae</taxon>
        <taxon>Parnassiinae</taxon>
        <taxon>Parnassini</taxon>
        <taxon>Parnassius</taxon>
        <taxon>Driopa</taxon>
    </lineage>
</organism>
<comment type="subcellular location">
    <subcellularLocation>
        <location evidence="1">Nucleus</location>
        <location evidence="1">Nucleoplasm</location>
    </subcellularLocation>
</comment>
<keyword evidence="10" id="KW-0539">Nucleus</keyword>
<feature type="domain" description="THAP-type" evidence="13">
    <location>
        <begin position="1"/>
        <end position="87"/>
    </location>
</feature>
<keyword evidence="8 12" id="KW-0238">DNA-binding</keyword>
<evidence type="ECO:0000259" key="13">
    <source>
        <dbReference type="PROSITE" id="PS50950"/>
    </source>
</evidence>
<dbReference type="InterPro" id="IPR026516">
    <property type="entry name" value="THAP1/10"/>
</dbReference>
<dbReference type="GO" id="GO:0005654">
    <property type="term" value="C:nucleoplasm"/>
    <property type="evidence" value="ECO:0007669"/>
    <property type="project" value="UniProtKB-SubCell"/>
</dbReference>
<sequence>MPVCVVTLCKNNTTRNKKDTGTTYHQFPADPVILDRWTAIVRLSRQESWWKPGKRSVICSAHFNESDLYFTNGGLKRLCKGAVPQNALFLSSTPSDISNNSTVTTEPSIPVPVVSSTNSAVTGEQSRSVLVFNETILANGNETPPLDDFPDIDYIFDTPREIKLKKELNKKTVLQLKHARIIKTLREKTRRLRKSNCNLKNIIKSLKQELNKKTVLQLKHARIIKTLCEKTLRLRKANCNLNNIIKSLKQERL</sequence>
<evidence type="ECO:0000313" key="15">
    <source>
        <dbReference type="Proteomes" id="UP001314205"/>
    </source>
</evidence>
<dbReference type="AlphaFoldDB" id="A0AAV1KQB8"/>
<keyword evidence="7" id="KW-0175">Coiled coil</keyword>
<dbReference type="Proteomes" id="UP001314205">
    <property type="component" value="Unassembled WGS sequence"/>
</dbReference>
<comment type="similarity">
    <text evidence="2">Belongs to the THAP1 family.</text>
</comment>
<evidence type="ECO:0000256" key="10">
    <source>
        <dbReference type="ARBA" id="ARBA00023242"/>
    </source>
</evidence>
<keyword evidence="9" id="KW-0804">Transcription</keyword>
<dbReference type="GO" id="GO:0008270">
    <property type="term" value="F:zinc ion binding"/>
    <property type="evidence" value="ECO:0007669"/>
    <property type="project" value="UniProtKB-KW"/>
</dbReference>
<evidence type="ECO:0000256" key="4">
    <source>
        <dbReference type="ARBA" id="ARBA00022771"/>
    </source>
</evidence>
<accession>A0AAV1KQB8</accession>